<evidence type="ECO:0000256" key="2">
    <source>
        <dbReference type="ARBA" id="ARBA00009997"/>
    </source>
</evidence>
<evidence type="ECO:0000256" key="3">
    <source>
        <dbReference type="ARBA" id="ARBA00012953"/>
    </source>
</evidence>
<comment type="cofactor">
    <cofactor evidence="1">
        <name>Mg(2+)</name>
        <dbReference type="ChEBI" id="CHEBI:18420"/>
    </cofactor>
</comment>
<dbReference type="RefSeq" id="WP_345173232.1">
    <property type="nucleotide sequence ID" value="NZ_BAABFQ010000004.1"/>
</dbReference>
<evidence type="ECO:0000256" key="1">
    <source>
        <dbReference type="ARBA" id="ARBA00001946"/>
    </source>
</evidence>
<proteinExistence type="inferred from homology"/>
<evidence type="ECO:0000256" key="6">
    <source>
        <dbReference type="ARBA" id="ARBA00022842"/>
    </source>
</evidence>
<gene>
    <name evidence="8" type="ORF">ACFPKY_11415</name>
</gene>
<dbReference type="InterPro" id="IPR005238">
    <property type="entry name" value="ComB-like"/>
</dbReference>
<evidence type="ECO:0000313" key="9">
    <source>
        <dbReference type="Proteomes" id="UP001595956"/>
    </source>
</evidence>
<keyword evidence="5" id="KW-0378">Hydrolase</keyword>
<comment type="caution">
    <text evidence="8">The sequence shown here is derived from an EMBL/GenBank/DDBJ whole genome shotgun (WGS) entry which is preliminary data.</text>
</comment>
<dbReference type="EMBL" id="JBHSMD010000003">
    <property type="protein sequence ID" value="MFC5493712.1"/>
    <property type="molecule type" value="Genomic_DNA"/>
</dbReference>
<sequence>MQLRFEWGPTGAAAVAAPVTVVVDVLSFTTTLTVAVERGMTVYPFGWKDERAATYAAERDAVLARGRSERAGVSLSPASVRAAAGVERLVLPSPNGSAIAFGLAGTGATVVGASLRNASAVARWVAGREVSVVAAGERWPDGSLRPAVEDLWGAGAVIAGLVDRGVTGLTPEARMAERAFRSASLPDDLVACASGQELVEMGFGGDVDIAAEVDASDVVPVLRGDAFEEAR</sequence>
<organism evidence="8 9">
    <name type="scientific">Nocardioides caricicola</name>
    <dbReference type="NCBI Taxonomy" id="634770"/>
    <lineage>
        <taxon>Bacteria</taxon>
        <taxon>Bacillati</taxon>
        <taxon>Actinomycetota</taxon>
        <taxon>Actinomycetes</taxon>
        <taxon>Propionibacteriales</taxon>
        <taxon>Nocardioidaceae</taxon>
        <taxon>Nocardioides</taxon>
    </lineage>
</organism>
<accession>A0ABW0N452</accession>
<dbReference type="PANTHER" id="PTHR37311:SF1">
    <property type="entry name" value="2-PHOSPHOSULFOLACTATE PHOSPHATASE-RELATED"/>
    <property type="match status" value="1"/>
</dbReference>
<name>A0ABW0N452_9ACTN</name>
<comment type="similarity">
    <text evidence="2">Belongs to the ComB family.</text>
</comment>
<dbReference type="InterPro" id="IPR036702">
    <property type="entry name" value="ComB-like_sf"/>
</dbReference>
<evidence type="ECO:0000313" key="8">
    <source>
        <dbReference type="EMBL" id="MFC5493712.1"/>
    </source>
</evidence>
<dbReference type="EC" id="3.1.3.71" evidence="3"/>
<dbReference type="Proteomes" id="UP001595956">
    <property type="component" value="Unassembled WGS sequence"/>
</dbReference>
<dbReference type="Pfam" id="PF04029">
    <property type="entry name" value="2-ph_phosp"/>
    <property type="match status" value="1"/>
</dbReference>
<keyword evidence="9" id="KW-1185">Reference proteome</keyword>
<keyword evidence="6" id="KW-0460">Magnesium</keyword>
<evidence type="ECO:0000256" key="4">
    <source>
        <dbReference type="ARBA" id="ARBA00021948"/>
    </source>
</evidence>
<protein>
    <recommendedName>
        <fullName evidence="4">Probable 2-phosphosulfolactate phosphatase</fullName>
        <ecNumber evidence="3">3.1.3.71</ecNumber>
    </recommendedName>
</protein>
<reference evidence="9" key="1">
    <citation type="journal article" date="2019" name="Int. J. Syst. Evol. Microbiol.">
        <title>The Global Catalogue of Microorganisms (GCM) 10K type strain sequencing project: providing services to taxonomists for standard genome sequencing and annotation.</title>
        <authorList>
            <consortium name="The Broad Institute Genomics Platform"/>
            <consortium name="The Broad Institute Genome Sequencing Center for Infectious Disease"/>
            <person name="Wu L."/>
            <person name="Ma J."/>
        </authorList>
    </citation>
    <scope>NUCLEOTIDE SEQUENCE [LARGE SCALE GENOMIC DNA]</scope>
    <source>
        <strain evidence="9">KACC 13778</strain>
    </source>
</reference>
<dbReference type="PANTHER" id="PTHR37311">
    <property type="entry name" value="2-PHOSPHOSULFOLACTATE PHOSPHATASE-RELATED"/>
    <property type="match status" value="1"/>
</dbReference>
<evidence type="ECO:0000256" key="5">
    <source>
        <dbReference type="ARBA" id="ARBA00022801"/>
    </source>
</evidence>
<dbReference type="SUPFAM" id="SSF142823">
    <property type="entry name" value="ComB-like"/>
    <property type="match status" value="1"/>
</dbReference>
<comment type="catalytic activity">
    <reaction evidence="7">
        <text>(2R)-O-phospho-3-sulfolactate + H2O = (2R)-3-sulfolactate + phosphate</text>
        <dbReference type="Rhea" id="RHEA:23416"/>
        <dbReference type="ChEBI" id="CHEBI:15377"/>
        <dbReference type="ChEBI" id="CHEBI:15597"/>
        <dbReference type="ChEBI" id="CHEBI:43474"/>
        <dbReference type="ChEBI" id="CHEBI:58738"/>
        <dbReference type="EC" id="3.1.3.71"/>
    </reaction>
</comment>
<dbReference type="Gene3D" id="3.90.1560.10">
    <property type="entry name" value="ComB-like"/>
    <property type="match status" value="1"/>
</dbReference>
<evidence type="ECO:0000256" key="7">
    <source>
        <dbReference type="ARBA" id="ARBA00033711"/>
    </source>
</evidence>